<evidence type="ECO:0000313" key="2">
    <source>
        <dbReference type="EMBL" id="MBD2502015.1"/>
    </source>
</evidence>
<evidence type="ECO:0000313" key="3">
    <source>
        <dbReference type="Proteomes" id="UP000661112"/>
    </source>
</evidence>
<dbReference type="Proteomes" id="UP000661112">
    <property type="component" value="Unassembled WGS sequence"/>
</dbReference>
<feature type="domain" description="DUF4168" evidence="1">
    <location>
        <begin position="49"/>
        <end position="142"/>
    </location>
</feature>
<dbReference type="InterPro" id="IPR025433">
    <property type="entry name" value="DUF4168"/>
</dbReference>
<reference evidence="2 3" key="1">
    <citation type="journal article" date="2020" name="ISME J.">
        <title>Comparative genomics reveals insights into cyanobacterial evolution and habitat adaptation.</title>
        <authorList>
            <person name="Chen M.Y."/>
            <person name="Teng W.K."/>
            <person name="Zhao L."/>
            <person name="Hu C.X."/>
            <person name="Zhou Y.K."/>
            <person name="Han B.P."/>
            <person name="Song L.R."/>
            <person name="Shu W.S."/>
        </authorList>
    </citation>
    <scope>NUCLEOTIDE SEQUENCE [LARGE SCALE GENOMIC DNA]</scope>
    <source>
        <strain evidence="2 3">FACHB-119</strain>
    </source>
</reference>
<gene>
    <name evidence="2" type="ORF">H6G83_15595</name>
</gene>
<organism evidence="2 3">
    <name type="scientific">Anabaena azotica FACHB-119</name>
    <dbReference type="NCBI Taxonomy" id="947527"/>
    <lineage>
        <taxon>Bacteria</taxon>
        <taxon>Bacillati</taxon>
        <taxon>Cyanobacteriota</taxon>
        <taxon>Cyanophyceae</taxon>
        <taxon>Nostocales</taxon>
        <taxon>Nostocaceae</taxon>
        <taxon>Anabaena</taxon>
        <taxon>Anabaena azotica</taxon>
    </lineage>
</organism>
<accession>A0ABR8D499</accession>
<name>A0ABR8D499_9NOST</name>
<evidence type="ECO:0000259" key="1">
    <source>
        <dbReference type="Pfam" id="PF13767"/>
    </source>
</evidence>
<keyword evidence="3" id="KW-1185">Reference proteome</keyword>
<dbReference type="Pfam" id="PF13767">
    <property type="entry name" value="DUF4168"/>
    <property type="match status" value="1"/>
</dbReference>
<proteinExistence type="predicted"/>
<comment type="caution">
    <text evidence="2">The sequence shown here is derived from an EMBL/GenBank/DDBJ whole genome shotgun (WGS) entry which is preliminary data.</text>
</comment>
<dbReference type="RefSeq" id="WP_190473841.1">
    <property type="nucleotide sequence ID" value="NZ_JACJSG010000019.1"/>
</dbReference>
<sequence>MKIIPHTFFPTSMQKLLAKTLLFGISTSASLLVSTGSLKANAQNQSFNSTEITSYAQAVLAMEPARQEAFGQIKKIIGGGDVPQIVCSEPSSMNSLPSKARNIAVNYCNHSQRIVGDYGLTIDKFNRMTTEIQNNSNLKQQVYNTLIRIQKNTNSQ</sequence>
<dbReference type="EMBL" id="JACJSG010000019">
    <property type="protein sequence ID" value="MBD2502015.1"/>
    <property type="molecule type" value="Genomic_DNA"/>
</dbReference>
<protein>
    <submittedName>
        <fullName evidence="2">DUF4168 domain-containing protein</fullName>
    </submittedName>
</protein>